<dbReference type="Proteomes" id="UP000503088">
    <property type="component" value="Chromosome"/>
</dbReference>
<protein>
    <submittedName>
        <fullName evidence="2">ABC transporter permease</fullName>
    </submittedName>
</protein>
<reference evidence="2 3" key="1">
    <citation type="submission" date="2020-01" db="EMBL/GenBank/DDBJ databases">
        <authorList>
            <person name="Gulvik C.A."/>
            <person name="Batra D.G."/>
        </authorList>
    </citation>
    <scope>NUCLEOTIDE SEQUENCE [LARGE SCALE GENOMIC DNA]</scope>
    <source>
        <strain evidence="2 3">W9323</strain>
    </source>
</reference>
<name>A0A7D4CH07_9BACL</name>
<organism evidence="2 3">
    <name type="scientific">Kroppenstedtia pulmonis</name>
    <dbReference type="NCBI Taxonomy" id="1380685"/>
    <lineage>
        <taxon>Bacteria</taxon>
        <taxon>Bacillati</taxon>
        <taxon>Bacillota</taxon>
        <taxon>Bacilli</taxon>
        <taxon>Bacillales</taxon>
        <taxon>Thermoactinomycetaceae</taxon>
        <taxon>Kroppenstedtia</taxon>
    </lineage>
</organism>
<feature type="transmembrane region" description="Helical" evidence="1">
    <location>
        <begin position="116"/>
        <end position="139"/>
    </location>
</feature>
<sequence>MSNFIRLIQNENMKIYRRVGTWVMIGLLLLAALGQGVIMKHSATGTIFGKGEVPDWKVSLEKGNQALEKDLKDKSLPANIKEDLKESYELNQYRLDNDIPPLNRYNLWGYMYETSYITSLITLFTIIIGATSVAGEFSWGTIKLLLIRSASRSKILLSKYVSILFFALTLLVILFLFSLLVGSVLYGFDNLNSPYLSYEKGEVIEKSMPVHVLSLYALKSVDLLMMVTFAFMISSVFRSSSLAIGLAIFLMFTGVQAVFIMSQLDLEWAKYILFANTDLSPYFDGKPMFKGMTLSFSVTVLAIYFALFNAISWLAFCKRDVAS</sequence>
<dbReference type="PANTHER" id="PTHR37305:SF1">
    <property type="entry name" value="MEMBRANE PROTEIN"/>
    <property type="match status" value="1"/>
</dbReference>
<keyword evidence="1" id="KW-0812">Transmembrane</keyword>
<keyword evidence="3" id="KW-1185">Reference proteome</keyword>
<keyword evidence="1" id="KW-1133">Transmembrane helix</keyword>
<feature type="transmembrane region" description="Helical" evidence="1">
    <location>
        <begin position="208"/>
        <end position="231"/>
    </location>
</feature>
<evidence type="ECO:0000313" key="3">
    <source>
        <dbReference type="Proteomes" id="UP000503088"/>
    </source>
</evidence>
<proteinExistence type="predicted"/>
<evidence type="ECO:0000256" key="1">
    <source>
        <dbReference type="SAM" id="Phobius"/>
    </source>
</evidence>
<dbReference type="GO" id="GO:0140359">
    <property type="term" value="F:ABC-type transporter activity"/>
    <property type="evidence" value="ECO:0007669"/>
    <property type="project" value="InterPro"/>
</dbReference>
<feature type="transmembrane region" description="Helical" evidence="1">
    <location>
        <begin position="21"/>
        <end position="38"/>
    </location>
</feature>
<evidence type="ECO:0000313" key="2">
    <source>
        <dbReference type="EMBL" id="QKG85194.1"/>
    </source>
</evidence>
<dbReference type="RefSeq" id="WP_173223620.1">
    <property type="nucleotide sequence ID" value="NZ_CP048104.1"/>
</dbReference>
<feature type="transmembrane region" description="Helical" evidence="1">
    <location>
        <begin position="294"/>
        <end position="316"/>
    </location>
</feature>
<dbReference type="PANTHER" id="PTHR37305">
    <property type="entry name" value="INTEGRAL MEMBRANE PROTEIN-RELATED"/>
    <property type="match status" value="1"/>
</dbReference>
<keyword evidence="1" id="KW-0472">Membrane</keyword>
<feature type="transmembrane region" description="Helical" evidence="1">
    <location>
        <begin position="160"/>
        <end position="188"/>
    </location>
</feature>
<accession>A0A7D4CH07</accession>
<dbReference type="Pfam" id="PF12679">
    <property type="entry name" value="ABC2_membrane_2"/>
    <property type="match status" value="1"/>
</dbReference>
<dbReference type="EMBL" id="CP048104">
    <property type="protein sequence ID" value="QKG85194.1"/>
    <property type="molecule type" value="Genomic_DNA"/>
</dbReference>
<dbReference type="AlphaFoldDB" id="A0A7D4CH07"/>
<dbReference type="GO" id="GO:0005886">
    <property type="term" value="C:plasma membrane"/>
    <property type="evidence" value="ECO:0007669"/>
    <property type="project" value="UniProtKB-SubCell"/>
</dbReference>
<dbReference type="KEGG" id="kpul:GXN76_12400"/>
<gene>
    <name evidence="2" type="ORF">GXN76_12400</name>
</gene>
<feature type="transmembrane region" description="Helical" evidence="1">
    <location>
        <begin position="243"/>
        <end position="264"/>
    </location>
</feature>